<dbReference type="InterPro" id="IPR051533">
    <property type="entry name" value="WaaL-like"/>
</dbReference>
<accession>A0AAX3BHF7</accession>
<feature type="transmembrane region" description="Helical" evidence="1">
    <location>
        <begin position="436"/>
        <end position="462"/>
    </location>
</feature>
<sequence>MQKMMSSLRWVLLWLIFAMGSMDIFGVFHVKGFTVRWVLFLMAAFVLLEGTRLFREKKWHFSWWWGWLVAIAFFHTLFSFMSPAIFRGLGYAVWLWLFVLWVVVLSHISREEGIFAKLVVVYVTSFLPAMIVGWLQWVIPSLAWSDSFLWKSQGALGITAYHALHRVNGWNYEPSYFATYLLPIFPLLVSLIVHQRGKERIFTAVFFLFAALMLFLTTSRMGWLAGSIFLVGSLGIWGARKLFQTKNKRLLPYLWIGVGMAVVMVVLLGVGFSSFRNLFVKVLKWSFVERLEGMQHTLKVFFTHPWRGVGLGGVAGAIAQLQQGIVPQGGEVKAFEGMNVLFEYMAAFGVWGMFLLGGFLGSVLVLLRRWWDKLSSWEKGIGIGLFAGLGLQVFLLLFNQNILRVYVWNHVAMVGAFLATMEAPGKEEIEEKESQLFSLPVWFSSFLLAVVVASLFVTGYVFQPIRVKVYGGDFQWRFAKGIEPIQAKIFYVVHEVIIKDIIPSGVPVVSNTTTFSFKDSYSLSKTFFTKEEISQVYSGWKDSFHLQEKYFRERVEEGDTYLREIDPHYLDSPENFYRAMNALLEKDEIFATWAQKYPLSDLTHFYLNKKRKTPGEKVRFHRLVLEDVFPFLPSNLEEHRIRYYLVELSCTFVDLPANQSEQTNMLFSSAITNIRWDTSLGVIETPVEIFPVRFLRKDERVFRVFWEFSPMYWKLQAIHYRNLFTVLVVGVFVLTWGLSYLWFKKLAKREQRWEKR</sequence>
<feature type="transmembrane region" description="Helical" evidence="1">
    <location>
        <begin position="34"/>
        <end position="51"/>
    </location>
</feature>
<keyword evidence="1" id="KW-0472">Membrane</keyword>
<feature type="transmembrane region" description="Helical" evidence="1">
    <location>
        <begin position="120"/>
        <end position="139"/>
    </location>
</feature>
<reference evidence="2" key="1">
    <citation type="submission" date="2021-04" db="EMBL/GenBank/DDBJ databases">
        <authorList>
            <person name="Postec A."/>
        </authorList>
    </citation>
    <scope>NUCLEOTIDE SEQUENCE</scope>
    <source>
        <strain evidence="2">F1F22</strain>
    </source>
</reference>
<keyword evidence="1" id="KW-1133">Transmembrane helix</keyword>
<proteinExistence type="predicted"/>
<feature type="transmembrane region" description="Helical" evidence="1">
    <location>
        <begin position="63"/>
        <end position="85"/>
    </location>
</feature>
<evidence type="ECO:0000256" key="1">
    <source>
        <dbReference type="SAM" id="Phobius"/>
    </source>
</evidence>
<name>A0AAX3BHF7_9SPIR</name>
<keyword evidence="2" id="KW-0436">Ligase</keyword>
<dbReference type="EMBL" id="CP073355">
    <property type="protein sequence ID" value="URA10861.1"/>
    <property type="molecule type" value="Genomic_DNA"/>
</dbReference>
<keyword evidence="3" id="KW-1185">Reference proteome</keyword>
<dbReference type="PANTHER" id="PTHR37422">
    <property type="entry name" value="TEICHURONIC ACID BIOSYNTHESIS PROTEIN TUAE"/>
    <property type="match status" value="1"/>
</dbReference>
<feature type="transmembrane region" description="Helical" evidence="1">
    <location>
        <begin position="175"/>
        <end position="193"/>
    </location>
</feature>
<dbReference type="Proteomes" id="UP001056539">
    <property type="component" value="Chromosome"/>
</dbReference>
<dbReference type="PANTHER" id="PTHR37422:SF23">
    <property type="entry name" value="TEICHURONIC ACID BIOSYNTHESIS PROTEIN TUAE"/>
    <property type="match status" value="1"/>
</dbReference>
<feature type="transmembrane region" description="Helical" evidence="1">
    <location>
        <begin position="200"/>
        <end position="216"/>
    </location>
</feature>
<feature type="transmembrane region" description="Helical" evidence="1">
    <location>
        <begin position="723"/>
        <end position="743"/>
    </location>
</feature>
<dbReference type="GO" id="GO:0016874">
    <property type="term" value="F:ligase activity"/>
    <property type="evidence" value="ECO:0007669"/>
    <property type="project" value="UniProtKB-KW"/>
</dbReference>
<feature type="transmembrane region" description="Helical" evidence="1">
    <location>
        <begin position="91"/>
        <end position="108"/>
    </location>
</feature>
<dbReference type="RefSeq" id="WP_271435988.1">
    <property type="nucleotide sequence ID" value="NZ_CP073355.1"/>
</dbReference>
<keyword evidence="1" id="KW-0812">Transmembrane</keyword>
<feature type="transmembrane region" description="Helical" evidence="1">
    <location>
        <begin position="222"/>
        <end position="239"/>
    </location>
</feature>
<feature type="transmembrane region" description="Helical" evidence="1">
    <location>
        <begin position="7"/>
        <end position="28"/>
    </location>
</feature>
<protein>
    <submittedName>
        <fullName evidence="2">O-antigen ligase family protein</fullName>
    </submittedName>
</protein>
<organism evidence="2 3">
    <name type="scientific">Thermospira aquatica</name>
    <dbReference type="NCBI Taxonomy" id="2828656"/>
    <lineage>
        <taxon>Bacteria</taxon>
        <taxon>Pseudomonadati</taxon>
        <taxon>Spirochaetota</taxon>
        <taxon>Spirochaetia</taxon>
        <taxon>Brevinematales</taxon>
        <taxon>Thermospiraceae</taxon>
        <taxon>Thermospira</taxon>
    </lineage>
</organism>
<gene>
    <name evidence="2" type="ORF">KDW03_03380</name>
</gene>
<dbReference type="GO" id="GO:0016020">
    <property type="term" value="C:membrane"/>
    <property type="evidence" value="ECO:0007669"/>
    <property type="project" value="UniProtKB-SubCell"/>
</dbReference>
<dbReference type="AlphaFoldDB" id="A0AAX3BHF7"/>
<feature type="transmembrane region" description="Helical" evidence="1">
    <location>
        <begin position="344"/>
        <end position="367"/>
    </location>
</feature>
<feature type="transmembrane region" description="Helical" evidence="1">
    <location>
        <begin position="379"/>
        <end position="399"/>
    </location>
</feature>
<feature type="transmembrane region" description="Helical" evidence="1">
    <location>
        <begin position="251"/>
        <end position="275"/>
    </location>
</feature>
<reference evidence="2" key="2">
    <citation type="submission" date="2022-06" db="EMBL/GenBank/DDBJ databases">
        <title>Thermospira aquatica gen. nov., sp. nov.</title>
        <authorList>
            <person name="Ben Ali Gam Z."/>
            <person name="Labat M."/>
        </authorList>
    </citation>
    <scope>NUCLEOTIDE SEQUENCE</scope>
    <source>
        <strain evidence="2">F1F22</strain>
    </source>
</reference>
<evidence type="ECO:0000313" key="3">
    <source>
        <dbReference type="Proteomes" id="UP001056539"/>
    </source>
</evidence>
<evidence type="ECO:0000313" key="2">
    <source>
        <dbReference type="EMBL" id="URA10861.1"/>
    </source>
</evidence>
<dbReference type="KEGG" id="taqu:KDW03_03380"/>